<evidence type="ECO:0000256" key="7">
    <source>
        <dbReference type="ARBA" id="ARBA00022842"/>
    </source>
</evidence>
<evidence type="ECO:0000256" key="3">
    <source>
        <dbReference type="ARBA" id="ARBA00006351"/>
    </source>
</evidence>
<evidence type="ECO:0000313" key="11">
    <source>
        <dbReference type="Proteomes" id="UP000029435"/>
    </source>
</evidence>
<keyword evidence="4" id="KW-0328">Glycosyltransferase</keyword>
<accession>A0A0M2EXP1</accession>
<dbReference type="AlphaFoldDB" id="A0A0M2EXP1"/>
<dbReference type="InterPro" id="IPR050748">
    <property type="entry name" value="Glycosyltrans_8_dom-fam"/>
</dbReference>
<evidence type="ECO:0000256" key="6">
    <source>
        <dbReference type="ARBA" id="ARBA00022723"/>
    </source>
</evidence>
<dbReference type="InterPro" id="IPR013645">
    <property type="entry name" value="Glyco_transf_8N"/>
</dbReference>
<comment type="caution">
    <text evidence="10">The sequence shown here is derived from an EMBL/GenBank/DDBJ whole genome shotgun (WGS) entry which is preliminary data.</text>
</comment>
<dbReference type="RefSeq" id="WP_039316763.1">
    <property type="nucleotide sequence ID" value="NZ_JQOD01000004.1"/>
</dbReference>
<dbReference type="Pfam" id="PF08437">
    <property type="entry name" value="Glyco_transf_8C"/>
    <property type="match status" value="1"/>
</dbReference>
<dbReference type="InterPro" id="IPR029044">
    <property type="entry name" value="Nucleotide-diphossugar_trans"/>
</dbReference>
<evidence type="ECO:0000256" key="4">
    <source>
        <dbReference type="ARBA" id="ARBA00022676"/>
    </source>
</evidence>
<dbReference type="SUPFAM" id="SSF53448">
    <property type="entry name" value="Nucleotide-diphospho-sugar transferases"/>
    <property type="match status" value="1"/>
</dbReference>
<evidence type="ECO:0000256" key="2">
    <source>
        <dbReference type="ARBA" id="ARBA00004713"/>
    </source>
</evidence>
<keyword evidence="7" id="KW-0460">Magnesium</keyword>
<feature type="domain" description="Glycosyl transferase family 8 C-terminal" evidence="9">
    <location>
        <begin position="275"/>
        <end position="331"/>
    </location>
</feature>
<keyword evidence="8" id="KW-0448">Lipopolysaccharide biosynthesis</keyword>
<name>A0A0M2EXP1_9GAMM</name>
<evidence type="ECO:0000313" key="10">
    <source>
        <dbReference type="EMBL" id="KGA32822.1"/>
    </source>
</evidence>
<evidence type="ECO:0000256" key="1">
    <source>
        <dbReference type="ARBA" id="ARBA00001946"/>
    </source>
</evidence>
<dbReference type="GO" id="GO:0008918">
    <property type="term" value="F:lipopolysaccharide 3-alpha-galactosyltransferase activity"/>
    <property type="evidence" value="ECO:0007669"/>
    <property type="project" value="InterPro"/>
</dbReference>
<dbReference type="CDD" id="cd04194">
    <property type="entry name" value="GT8_A4GalT_like"/>
    <property type="match status" value="1"/>
</dbReference>
<sequence length="340" mass="39186">MVFSSHIDVLSVFENRHQPIADNDTLNVAYGIDKNYAIGCGISITSILINNDIDFTFHVFSDDFDDEFIKKLNILSGKFRTKIVLYKINSEMLKTLPCTDIWSHAMYFRLLAFSHLSDKVSSLLYLDADVMCKGSLAQLHKLDTAPHVAAVIRDLPETQKKSANRLKMAALEGKYFNSGVLFVNLTIWNELNLTQKIFDKLRNGEESIQYPDQDVMNILLLDNVIFLPREYNTIYSIKSELKDSSHQKYKEIIKNTTILIHYTGVTKPWHKWASYPSTSYFQHAQQESPWAVEDLKDADTFVEMKKKYKHLLKKGKYISGLICALKYSIKKYLTSSPRKN</sequence>
<keyword evidence="6" id="KW-0479">Metal-binding</keyword>
<dbReference type="Gene3D" id="3.90.550.10">
    <property type="entry name" value="Spore Coat Polysaccharide Biosynthesis Protein SpsA, Chain A"/>
    <property type="match status" value="1"/>
</dbReference>
<protein>
    <submittedName>
        <fullName evidence="10">Lipopolysaccharide 1,2-glucosyltransferase</fullName>
    </submittedName>
</protein>
<reference evidence="10 11" key="1">
    <citation type="submission" date="2014-08" db="EMBL/GenBank/DDBJ databases">
        <title>Genome sequences of NCPPB Pectobacterium isolates.</title>
        <authorList>
            <person name="Glover R.H."/>
            <person name="Sapp M."/>
            <person name="Elphinstone J."/>
        </authorList>
    </citation>
    <scope>NUCLEOTIDE SEQUENCE [LARGE SCALE GENOMIC DNA]</scope>
    <source>
        <strain evidence="10 11">LMG 21372</strain>
    </source>
</reference>
<gene>
    <name evidence="10" type="ORF">KU74_16890</name>
</gene>
<dbReference type="OrthoDB" id="9807549at2"/>
<evidence type="ECO:0000259" key="9">
    <source>
        <dbReference type="Pfam" id="PF08437"/>
    </source>
</evidence>
<dbReference type="Pfam" id="PF01501">
    <property type="entry name" value="Glyco_transf_8"/>
    <property type="match status" value="1"/>
</dbReference>
<dbReference type="InterPro" id="IPR002495">
    <property type="entry name" value="Glyco_trans_8"/>
</dbReference>
<evidence type="ECO:0000256" key="8">
    <source>
        <dbReference type="ARBA" id="ARBA00022985"/>
    </source>
</evidence>
<dbReference type="GO" id="GO:0046872">
    <property type="term" value="F:metal ion binding"/>
    <property type="evidence" value="ECO:0007669"/>
    <property type="project" value="UniProtKB-KW"/>
</dbReference>
<proteinExistence type="inferred from homology"/>
<organism evidence="10 11">
    <name type="scientific">Pectobacterium brasiliense</name>
    <dbReference type="NCBI Taxonomy" id="180957"/>
    <lineage>
        <taxon>Bacteria</taxon>
        <taxon>Pseudomonadati</taxon>
        <taxon>Pseudomonadota</taxon>
        <taxon>Gammaproteobacteria</taxon>
        <taxon>Enterobacterales</taxon>
        <taxon>Pectobacteriaceae</taxon>
        <taxon>Pectobacterium</taxon>
    </lineage>
</organism>
<evidence type="ECO:0000256" key="5">
    <source>
        <dbReference type="ARBA" id="ARBA00022679"/>
    </source>
</evidence>
<dbReference type="EMBL" id="JQOD01000004">
    <property type="protein sequence ID" value="KGA32822.1"/>
    <property type="molecule type" value="Genomic_DNA"/>
</dbReference>
<comment type="pathway">
    <text evidence="2">Bacterial outer membrane biogenesis; LPS core biosynthesis.</text>
</comment>
<keyword evidence="5 10" id="KW-0808">Transferase</keyword>
<comment type="cofactor">
    <cofactor evidence="1">
        <name>Mg(2+)</name>
        <dbReference type="ChEBI" id="CHEBI:18420"/>
    </cofactor>
</comment>
<dbReference type="PANTHER" id="PTHR13778">
    <property type="entry name" value="GLYCOSYLTRANSFERASE 8 DOMAIN-CONTAINING PROTEIN"/>
    <property type="match status" value="1"/>
</dbReference>
<dbReference type="Proteomes" id="UP000029435">
    <property type="component" value="Unassembled WGS sequence"/>
</dbReference>
<comment type="similarity">
    <text evidence="3">Belongs to the glycosyltransferase 8 family.</text>
</comment>
<dbReference type="PANTHER" id="PTHR13778:SF64">
    <property type="entry name" value="LIPOPOLYSACCHARIDE 1,2-GLUCOSYLTRANSFERASE"/>
    <property type="match status" value="1"/>
</dbReference>